<dbReference type="SMART" id="SM00487">
    <property type="entry name" value="DEXDc"/>
    <property type="match status" value="1"/>
</dbReference>
<dbReference type="GO" id="GO:0005737">
    <property type="term" value="C:cytoplasm"/>
    <property type="evidence" value="ECO:0007669"/>
    <property type="project" value="UniProtKB-SubCell"/>
</dbReference>
<evidence type="ECO:0000256" key="12">
    <source>
        <dbReference type="ARBA" id="ARBA00029504"/>
    </source>
</evidence>
<dbReference type="Pfam" id="PF02151">
    <property type="entry name" value="UVR"/>
    <property type="match status" value="1"/>
</dbReference>
<dbReference type="PROSITE" id="PS51192">
    <property type="entry name" value="HELICASE_ATP_BIND_1"/>
    <property type="match status" value="1"/>
</dbReference>
<accession>A0A9D1NKN5</accession>
<comment type="subunit">
    <text evidence="11 13 14">Forms a heterotetramer with UvrA during the search for lesions. Interacts with UvrC in an incision complex.</text>
</comment>
<dbReference type="InterPro" id="IPR014001">
    <property type="entry name" value="Helicase_ATP-bd"/>
</dbReference>
<dbReference type="InterPro" id="IPR027417">
    <property type="entry name" value="P-loop_NTPase"/>
</dbReference>
<evidence type="ECO:0000259" key="19">
    <source>
        <dbReference type="PROSITE" id="PS51194"/>
    </source>
</evidence>
<proteinExistence type="inferred from homology"/>
<evidence type="ECO:0000256" key="7">
    <source>
        <dbReference type="ARBA" id="ARBA00022840"/>
    </source>
</evidence>
<evidence type="ECO:0000256" key="9">
    <source>
        <dbReference type="ARBA" id="ARBA00023204"/>
    </source>
</evidence>
<comment type="domain">
    <text evidence="13">The beta-hairpin motif is involved in DNA binding.</text>
</comment>
<dbReference type="PANTHER" id="PTHR24029">
    <property type="entry name" value="UVRABC SYSTEM PROTEIN B"/>
    <property type="match status" value="1"/>
</dbReference>
<keyword evidence="10 13" id="KW-0742">SOS response</keyword>
<dbReference type="InterPro" id="IPR006935">
    <property type="entry name" value="Helicase/UvrB_N"/>
</dbReference>
<dbReference type="Pfam" id="PF17757">
    <property type="entry name" value="UvrB_inter"/>
    <property type="match status" value="1"/>
</dbReference>
<dbReference type="Gene3D" id="4.10.860.10">
    <property type="entry name" value="UVR domain"/>
    <property type="match status" value="1"/>
</dbReference>
<keyword evidence="5 13" id="KW-0227">DNA damage</keyword>
<evidence type="ECO:0000313" key="21">
    <source>
        <dbReference type="Proteomes" id="UP000886812"/>
    </source>
</evidence>
<comment type="subcellular location">
    <subcellularLocation>
        <location evidence="1 13 14">Cytoplasm</location>
    </subcellularLocation>
</comment>
<dbReference type="GO" id="GO:0009380">
    <property type="term" value="C:excinuclease repair complex"/>
    <property type="evidence" value="ECO:0007669"/>
    <property type="project" value="InterPro"/>
</dbReference>
<feature type="domain" description="Helicase C-terminal" evidence="19">
    <location>
        <begin position="438"/>
        <end position="592"/>
    </location>
</feature>
<dbReference type="SMART" id="SM00490">
    <property type="entry name" value="HELICc"/>
    <property type="match status" value="1"/>
</dbReference>
<keyword evidence="9 13" id="KW-0234">DNA repair</keyword>
<dbReference type="Proteomes" id="UP000886812">
    <property type="component" value="Unassembled WGS sequence"/>
</dbReference>
<reference evidence="20" key="2">
    <citation type="journal article" date="2021" name="PeerJ">
        <title>Extensive microbial diversity within the chicken gut microbiome revealed by metagenomics and culture.</title>
        <authorList>
            <person name="Gilroy R."/>
            <person name="Ravi A."/>
            <person name="Getino M."/>
            <person name="Pursley I."/>
            <person name="Horton D.L."/>
            <person name="Alikhan N.F."/>
            <person name="Baker D."/>
            <person name="Gharbi K."/>
            <person name="Hall N."/>
            <person name="Watson M."/>
            <person name="Adriaenssens E.M."/>
            <person name="Foster-Nyarko E."/>
            <person name="Jarju S."/>
            <person name="Secka A."/>
            <person name="Antonio M."/>
            <person name="Oren A."/>
            <person name="Chaudhuri R.R."/>
            <person name="La Ragione R."/>
            <person name="Hildebrand F."/>
            <person name="Pallen M.J."/>
        </authorList>
    </citation>
    <scope>NUCLEOTIDE SEQUENCE</scope>
    <source>
        <strain evidence="20">10669</strain>
    </source>
</reference>
<dbReference type="CDD" id="cd17916">
    <property type="entry name" value="DEXHc_UvrB"/>
    <property type="match status" value="1"/>
</dbReference>
<evidence type="ECO:0000256" key="2">
    <source>
        <dbReference type="ARBA" id="ARBA00008533"/>
    </source>
</evidence>
<evidence type="ECO:0000256" key="5">
    <source>
        <dbReference type="ARBA" id="ARBA00022763"/>
    </source>
</evidence>
<evidence type="ECO:0000256" key="14">
    <source>
        <dbReference type="RuleBase" id="RU003587"/>
    </source>
</evidence>
<dbReference type="NCBIfam" id="TIGR00631">
    <property type="entry name" value="uvrb"/>
    <property type="match status" value="1"/>
</dbReference>
<keyword evidence="15" id="KW-0175">Coiled coil</keyword>
<feature type="domain" description="UVR" evidence="17">
    <location>
        <begin position="629"/>
        <end position="664"/>
    </location>
</feature>
<dbReference type="InterPro" id="IPR004807">
    <property type="entry name" value="UvrB"/>
</dbReference>
<evidence type="ECO:0000256" key="8">
    <source>
        <dbReference type="ARBA" id="ARBA00022881"/>
    </source>
</evidence>
<dbReference type="InterPro" id="IPR024759">
    <property type="entry name" value="UvrB_YAD/RRR_dom"/>
</dbReference>
<dbReference type="GO" id="GO:0006289">
    <property type="term" value="P:nucleotide-excision repair"/>
    <property type="evidence" value="ECO:0007669"/>
    <property type="project" value="UniProtKB-UniRule"/>
</dbReference>
<comment type="similarity">
    <text evidence="2 13 14">Belongs to the UvrB family.</text>
</comment>
<feature type="region of interest" description="Disordered" evidence="16">
    <location>
        <begin position="661"/>
        <end position="694"/>
    </location>
</feature>
<dbReference type="PROSITE" id="PS51194">
    <property type="entry name" value="HELICASE_CTER"/>
    <property type="match status" value="1"/>
</dbReference>
<evidence type="ECO:0000259" key="17">
    <source>
        <dbReference type="PROSITE" id="PS50151"/>
    </source>
</evidence>
<keyword evidence="6 13" id="KW-0228">DNA excision</keyword>
<dbReference type="Pfam" id="PF00271">
    <property type="entry name" value="Helicase_C"/>
    <property type="match status" value="1"/>
</dbReference>
<feature type="domain" description="Helicase ATP-binding" evidence="18">
    <location>
        <begin position="35"/>
        <end position="192"/>
    </location>
</feature>
<feature type="short sequence motif" description="Beta-hairpin" evidence="13">
    <location>
        <begin position="101"/>
        <end position="124"/>
    </location>
</feature>
<feature type="coiled-coil region" evidence="15">
    <location>
        <begin position="272"/>
        <end position="308"/>
    </location>
</feature>
<evidence type="ECO:0000256" key="13">
    <source>
        <dbReference type="HAMAP-Rule" id="MF_00204"/>
    </source>
</evidence>
<organism evidence="20 21">
    <name type="scientific">Candidatus Spyradosoma merdigallinarum</name>
    <dbReference type="NCBI Taxonomy" id="2840950"/>
    <lineage>
        <taxon>Bacteria</taxon>
        <taxon>Pseudomonadati</taxon>
        <taxon>Verrucomicrobiota</taxon>
        <taxon>Opitutia</taxon>
        <taxon>Opitutia incertae sedis</taxon>
        <taxon>Candidatus Spyradosoma</taxon>
    </lineage>
</organism>
<feature type="compositionally biased region" description="Basic and acidic residues" evidence="16">
    <location>
        <begin position="1"/>
        <end position="14"/>
    </location>
</feature>
<keyword evidence="3 13" id="KW-0963">Cytoplasm</keyword>
<dbReference type="HAMAP" id="MF_00204">
    <property type="entry name" value="UvrB"/>
    <property type="match status" value="1"/>
</dbReference>
<dbReference type="InterPro" id="IPR001650">
    <property type="entry name" value="Helicase_C-like"/>
</dbReference>
<feature type="compositionally biased region" description="Basic residues" evidence="16">
    <location>
        <begin position="684"/>
        <end position="694"/>
    </location>
</feature>
<sequence length="694" mass="78208">MSAADADGRSDKPFKLSSEYKPTGDQPQAIDMIARSVQAGNRYQTLLGVTGSGKTFTMANIIERLQRPTLIISHNKTLAAQLYSEFKHFFPDNAVEYFISYYDYYQPEAYVPATDTYIEKDSAVNDDLERLRIAAASALLSRRDVIVIASVSCIYGSSSPDDFNEMMIPLHVGMKTRRDELLEKFVRSLYRRNDAEFSRGTFRVRGDTIDVFPADRETAIRISLFGDEIESLRRLDPVTGRAGTRLERFDLYPSNQYVTPQDRIDAAIVKIRAELEAQVAKFEREGKLLEAQRIRMRTENDIEMLRETGFCFGIENYSMHLSGRTPEQRPWCLIDFFPKDFIVFIDESHVTLPQICGMSHGDRSRKERLVEFGFRLPSAVENRPLRPDEFHALVRQTVFVSATPAAFELENSAVVAEQIIRPTGLLDPVMEVRPIKGQIEDVIHEATLAAERGERALVTTLTKRMSEDICEFMRERGLRAEYLHSDIDAIERVEILRRLRRGDFDVLIGVNLLREGLDIPEAALVAILDADKEGFLRSETSIIQTAGRAARHENGRVILYADVMTQSLSRAIAISRLRRERQSAYNAEHGITPRGVRRAVQESLLPPPDEDGAGTLLMAAENASDEDVAAVLAELEEEMLAAADRLEFEKAALLRDQISLLKKGGKGGGNARKSREGNAEKPAAARRFRRRGNA</sequence>
<evidence type="ECO:0000256" key="1">
    <source>
        <dbReference type="ARBA" id="ARBA00004496"/>
    </source>
</evidence>
<evidence type="ECO:0000256" key="3">
    <source>
        <dbReference type="ARBA" id="ARBA00022490"/>
    </source>
</evidence>
<dbReference type="EMBL" id="DVOG01000115">
    <property type="protein sequence ID" value="HIV04366.1"/>
    <property type="molecule type" value="Genomic_DNA"/>
</dbReference>
<evidence type="ECO:0000256" key="6">
    <source>
        <dbReference type="ARBA" id="ARBA00022769"/>
    </source>
</evidence>
<dbReference type="AlphaFoldDB" id="A0A9D1NKN5"/>
<reference evidence="20" key="1">
    <citation type="submission" date="2020-10" db="EMBL/GenBank/DDBJ databases">
        <authorList>
            <person name="Gilroy R."/>
        </authorList>
    </citation>
    <scope>NUCLEOTIDE SEQUENCE</scope>
    <source>
        <strain evidence="20">10669</strain>
    </source>
</reference>
<comment type="function">
    <text evidence="13">The UvrABC repair system catalyzes the recognition and processing of DNA lesions. A damage recognition complex composed of 2 UvrA and 2 UvrB subunits scans DNA for abnormalities. Upon binding of the UvrA(2)B(2) complex to a putative damaged site, the DNA wraps around one UvrB monomer. DNA wrap is dependent on ATP binding by UvrB and probably causes local melting of the DNA helix, facilitating insertion of UvrB beta-hairpin between the DNA strands. Then UvrB probes one DNA strand for the presence of a lesion. If a lesion is found the UvrA subunits dissociate and the UvrB-DNA preincision complex is formed. This complex is subsequently bound by UvrC and the second UvrB is released. If no lesion is found, the DNA wraps around the other UvrB subunit that will check the other stand for damage.</text>
</comment>
<comment type="caution">
    <text evidence="20">The sequence shown here is derived from an EMBL/GenBank/DDBJ whole genome shotgun (WGS) entry which is preliminary data.</text>
</comment>
<keyword evidence="4 13" id="KW-0547">Nucleotide-binding</keyword>
<dbReference type="InterPro" id="IPR036876">
    <property type="entry name" value="UVR_dom_sf"/>
</dbReference>
<name>A0A9D1NKN5_9BACT</name>
<dbReference type="SUPFAM" id="SSF46600">
    <property type="entry name" value="C-terminal UvrC-binding domain of UvrB"/>
    <property type="match status" value="1"/>
</dbReference>
<dbReference type="PROSITE" id="PS50151">
    <property type="entry name" value="UVR"/>
    <property type="match status" value="1"/>
</dbReference>
<feature type="binding site" evidence="13">
    <location>
        <begin position="48"/>
        <end position="55"/>
    </location>
    <ligand>
        <name>ATP</name>
        <dbReference type="ChEBI" id="CHEBI:30616"/>
    </ligand>
</feature>
<keyword evidence="8 13" id="KW-0267">Excision nuclease</keyword>
<gene>
    <name evidence="13 20" type="primary">uvrB</name>
    <name evidence="20" type="ORF">IAC75_04350</name>
</gene>
<feature type="region of interest" description="Disordered" evidence="16">
    <location>
        <begin position="1"/>
        <end position="26"/>
    </location>
</feature>
<dbReference type="Pfam" id="PF04851">
    <property type="entry name" value="ResIII"/>
    <property type="match status" value="1"/>
</dbReference>
<dbReference type="InterPro" id="IPR001943">
    <property type="entry name" value="UVR_dom"/>
</dbReference>
<dbReference type="GO" id="GO:0016887">
    <property type="term" value="F:ATP hydrolysis activity"/>
    <property type="evidence" value="ECO:0007669"/>
    <property type="project" value="InterPro"/>
</dbReference>
<evidence type="ECO:0000256" key="11">
    <source>
        <dbReference type="ARBA" id="ARBA00026033"/>
    </source>
</evidence>
<protein>
    <recommendedName>
        <fullName evidence="12 13">UvrABC system protein B</fullName>
        <shortName evidence="13">Protein UvrB</shortName>
    </recommendedName>
    <alternativeName>
        <fullName evidence="13">Excinuclease ABC subunit B</fullName>
    </alternativeName>
</protein>
<dbReference type="Pfam" id="PF12344">
    <property type="entry name" value="UvrB"/>
    <property type="match status" value="1"/>
</dbReference>
<dbReference type="InterPro" id="IPR041471">
    <property type="entry name" value="UvrB_inter"/>
</dbReference>
<keyword evidence="7 13" id="KW-0067">ATP-binding</keyword>
<evidence type="ECO:0000256" key="16">
    <source>
        <dbReference type="SAM" id="MobiDB-lite"/>
    </source>
</evidence>
<dbReference type="SUPFAM" id="SSF52540">
    <property type="entry name" value="P-loop containing nucleoside triphosphate hydrolases"/>
    <property type="match status" value="2"/>
</dbReference>
<evidence type="ECO:0000313" key="20">
    <source>
        <dbReference type="EMBL" id="HIV04366.1"/>
    </source>
</evidence>
<dbReference type="GO" id="GO:0009381">
    <property type="term" value="F:excinuclease ABC activity"/>
    <property type="evidence" value="ECO:0007669"/>
    <property type="project" value="UniProtKB-UniRule"/>
</dbReference>
<evidence type="ECO:0000259" key="18">
    <source>
        <dbReference type="PROSITE" id="PS51192"/>
    </source>
</evidence>
<dbReference type="PANTHER" id="PTHR24029:SF0">
    <property type="entry name" value="UVRABC SYSTEM PROTEIN B"/>
    <property type="match status" value="1"/>
</dbReference>
<dbReference type="GO" id="GO:0009432">
    <property type="term" value="P:SOS response"/>
    <property type="evidence" value="ECO:0007669"/>
    <property type="project" value="UniProtKB-UniRule"/>
</dbReference>
<dbReference type="NCBIfam" id="NF003673">
    <property type="entry name" value="PRK05298.1"/>
    <property type="match status" value="1"/>
</dbReference>
<dbReference type="GO" id="GO:0005524">
    <property type="term" value="F:ATP binding"/>
    <property type="evidence" value="ECO:0007669"/>
    <property type="project" value="UniProtKB-UniRule"/>
</dbReference>
<evidence type="ECO:0000256" key="15">
    <source>
        <dbReference type="SAM" id="Coils"/>
    </source>
</evidence>
<evidence type="ECO:0000256" key="10">
    <source>
        <dbReference type="ARBA" id="ARBA00023236"/>
    </source>
</evidence>
<evidence type="ECO:0000256" key="4">
    <source>
        <dbReference type="ARBA" id="ARBA00022741"/>
    </source>
</evidence>
<dbReference type="GO" id="GO:0003677">
    <property type="term" value="F:DNA binding"/>
    <property type="evidence" value="ECO:0007669"/>
    <property type="project" value="UniProtKB-UniRule"/>
</dbReference>
<dbReference type="Gene3D" id="3.40.50.300">
    <property type="entry name" value="P-loop containing nucleotide triphosphate hydrolases"/>
    <property type="match status" value="3"/>
</dbReference>